<reference evidence="3" key="1">
    <citation type="submission" date="2015-09" db="EMBL/GenBank/DDBJ databases">
        <authorList>
            <person name="Jackson K.R."/>
            <person name="Lunt B.L."/>
            <person name="Fisher J.N.B."/>
            <person name="Gardner A.V."/>
            <person name="Bailey M.E."/>
            <person name="Deus L.M."/>
            <person name="Earl A.S."/>
            <person name="Gibby P.D."/>
            <person name="Hartmann K.A."/>
            <person name="Liu J.E."/>
            <person name="Manci A.M."/>
            <person name="Nielsen D.A."/>
            <person name="Solomon M.B."/>
            <person name="Breakwell D.P."/>
            <person name="Burnett S.H."/>
            <person name="Grose J.H."/>
        </authorList>
    </citation>
    <scope>NUCLEOTIDE SEQUENCE</scope>
    <source>
        <strain evidence="3">7805</strain>
    </source>
</reference>
<reference evidence="2" key="2">
    <citation type="submission" date="2020-09" db="EMBL/GenBank/DDBJ databases">
        <authorList>
            <person name="Blom J."/>
        </authorList>
    </citation>
    <scope>NUCLEOTIDE SEQUENCE</scope>
    <source>
        <strain evidence="2">No.66</strain>
    </source>
</reference>
<sequence length="63" mass="6800">MKNIIVLLGLVASTSFTVFSVASAHAVPSKSEVNQTTVDHWTTLSYTGKNEDGDTEQIDTKKS</sequence>
<protein>
    <submittedName>
        <fullName evidence="3">Uncharacterized protein</fullName>
    </submittedName>
</protein>
<gene>
    <name evidence="2" type="ORF">PANO66_02760</name>
    <name evidence="3" type="ORF">PLAM_1520</name>
</gene>
<dbReference type="EMBL" id="LR882963">
    <property type="protein sequence ID" value="CAD5953242.1"/>
    <property type="molecule type" value="Genomic_DNA"/>
</dbReference>
<dbReference type="RefSeq" id="WP_254033789.1">
    <property type="nucleotide sequence ID" value="NZ_LR882944.1"/>
</dbReference>
<organism evidence="3">
    <name type="scientific">Planktothrix agardhii</name>
    <name type="common">Oscillatoria agardhii</name>
    <dbReference type="NCBI Taxonomy" id="1160"/>
    <lineage>
        <taxon>Bacteria</taxon>
        <taxon>Bacillati</taxon>
        <taxon>Cyanobacteriota</taxon>
        <taxon>Cyanophyceae</taxon>
        <taxon>Oscillatoriophycideae</taxon>
        <taxon>Oscillatoriales</taxon>
        <taxon>Microcoleaceae</taxon>
        <taxon>Planktothrix</taxon>
    </lineage>
</organism>
<name>A0A1J1JER8_PLAAG</name>
<proteinExistence type="predicted"/>
<evidence type="ECO:0000313" key="2">
    <source>
        <dbReference type="EMBL" id="CAD5953242.1"/>
    </source>
</evidence>
<feature type="signal peptide" evidence="1">
    <location>
        <begin position="1"/>
        <end position="24"/>
    </location>
</feature>
<keyword evidence="1" id="KW-0732">Signal</keyword>
<dbReference type="AlphaFoldDB" id="A0A1J1JER8"/>
<dbReference type="EMBL" id="LO018304">
    <property type="protein sequence ID" value="CUM59487.1"/>
    <property type="molecule type" value="Genomic_DNA"/>
</dbReference>
<accession>A0A1J1JER8</accession>
<evidence type="ECO:0000256" key="1">
    <source>
        <dbReference type="SAM" id="SignalP"/>
    </source>
</evidence>
<dbReference type="Proteomes" id="UP001153761">
    <property type="component" value="Chromosome"/>
</dbReference>
<feature type="chain" id="PRO_5041599743" evidence="1">
    <location>
        <begin position="25"/>
        <end position="63"/>
    </location>
</feature>
<evidence type="ECO:0000313" key="3">
    <source>
        <dbReference type="EMBL" id="CUM59487.1"/>
    </source>
</evidence>